<dbReference type="AlphaFoldDB" id="A0A368GJR3"/>
<protein>
    <submittedName>
        <fullName evidence="7">LIM domain protein</fullName>
    </submittedName>
</protein>
<keyword evidence="3 5" id="KW-0862">Zinc</keyword>
<dbReference type="STRING" id="29170.A0A368GJR3"/>
<keyword evidence="1 5" id="KW-0479">Metal-binding</keyword>
<evidence type="ECO:0000256" key="2">
    <source>
        <dbReference type="ARBA" id="ARBA00022737"/>
    </source>
</evidence>
<evidence type="ECO:0000256" key="4">
    <source>
        <dbReference type="ARBA" id="ARBA00023038"/>
    </source>
</evidence>
<dbReference type="PROSITE" id="PS00478">
    <property type="entry name" value="LIM_DOMAIN_1"/>
    <property type="match status" value="1"/>
</dbReference>
<feature type="domain" description="LIM zinc-binding" evidence="6">
    <location>
        <begin position="13"/>
        <end position="75"/>
    </location>
</feature>
<comment type="caution">
    <text evidence="7">The sequence shown here is derived from an EMBL/GenBank/DDBJ whole genome shotgun (WGS) entry which is preliminary data.</text>
</comment>
<dbReference type="FunFam" id="2.10.110.10:FF:000057">
    <property type="entry name" value="Zyxin"/>
    <property type="match status" value="1"/>
</dbReference>
<feature type="domain" description="LIM zinc-binding" evidence="6">
    <location>
        <begin position="134"/>
        <end position="204"/>
    </location>
</feature>
<dbReference type="InterPro" id="IPR001781">
    <property type="entry name" value="Znf_LIM"/>
</dbReference>
<proteinExistence type="predicted"/>
<dbReference type="SUPFAM" id="SSF57716">
    <property type="entry name" value="Glucocorticoid receptor-like (DNA-binding domain)"/>
    <property type="match status" value="3"/>
</dbReference>
<name>A0A368GJR3_ANCCA</name>
<accession>A0A368GJR3</accession>
<evidence type="ECO:0000313" key="7">
    <source>
        <dbReference type="EMBL" id="RCN44631.1"/>
    </source>
</evidence>
<dbReference type="PANTHER" id="PTHR24207">
    <property type="entry name" value="ZYX102 PROTEIN"/>
    <property type="match status" value="1"/>
</dbReference>
<evidence type="ECO:0000313" key="8">
    <source>
        <dbReference type="Proteomes" id="UP000252519"/>
    </source>
</evidence>
<dbReference type="GO" id="GO:0001725">
    <property type="term" value="C:stress fiber"/>
    <property type="evidence" value="ECO:0007669"/>
    <property type="project" value="TreeGrafter"/>
</dbReference>
<dbReference type="GO" id="GO:0098609">
    <property type="term" value="P:cell-cell adhesion"/>
    <property type="evidence" value="ECO:0007669"/>
    <property type="project" value="TreeGrafter"/>
</dbReference>
<evidence type="ECO:0000256" key="5">
    <source>
        <dbReference type="PROSITE-ProRule" id="PRU00125"/>
    </source>
</evidence>
<keyword evidence="2" id="KW-0677">Repeat</keyword>
<dbReference type="PROSITE" id="PS50023">
    <property type="entry name" value="LIM_DOMAIN_2"/>
    <property type="match status" value="2"/>
</dbReference>
<dbReference type="OrthoDB" id="25414at2759"/>
<keyword evidence="4 5" id="KW-0440">LIM domain</keyword>
<dbReference type="SMART" id="SM00132">
    <property type="entry name" value="LIM"/>
    <property type="match status" value="3"/>
</dbReference>
<organism evidence="7 8">
    <name type="scientific">Ancylostoma caninum</name>
    <name type="common">Dog hookworm</name>
    <dbReference type="NCBI Taxonomy" id="29170"/>
    <lineage>
        <taxon>Eukaryota</taxon>
        <taxon>Metazoa</taxon>
        <taxon>Ecdysozoa</taxon>
        <taxon>Nematoda</taxon>
        <taxon>Chromadorea</taxon>
        <taxon>Rhabditida</taxon>
        <taxon>Rhabditina</taxon>
        <taxon>Rhabditomorpha</taxon>
        <taxon>Strongyloidea</taxon>
        <taxon>Ancylostomatidae</taxon>
        <taxon>Ancylostomatinae</taxon>
        <taxon>Ancylostoma</taxon>
    </lineage>
</organism>
<keyword evidence="8" id="KW-1185">Reference proteome</keyword>
<gene>
    <name evidence="7" type="ORF">ANCCAN_09381</name>
</gene>
<dbReference type="Gene3D" id="2.10.110.10">
    <property type="entry name" value="Cysteine Rich Protein"/>
    <property type="match status" value="3"/>
</dbReference>
<reference evidence="7 8" key="1">
    <citation type="submission" date="2014-10" db="EMBL/GenBank/DDBJ databases">
        <title>Draft genome of the hookworm Ancylostoma caninum.</title>
        <authorList>
            <person name="Mitreva M."/>
        </authorList>
    </citation>
    <scope>NUCLEOTIDE SEQUENCE [LARGE SCALE GENOMIC DNA]</scope>
    <source>
        <strain evidence="7 8">Baltimore</strain>
    </source>
</reference>
<dbReference type="Pfam" id="PF00412">
    <property type="entry name" value="LIM"/>
    <property type="match status" value="3"/>
</dbReference>
<evidence type="ECO:0000259" key="6">
    <source>
        <dbReference type="PROSITE" id="PS50023"/>
    </source>
</evidence>
<dbReference type="PANTHER" id="PTHR24207:SF2">
    <property type="entry name" value="ZYX102 PROTEIN"/>
    <property type="match status" value="1"/>
</dbReference>
<evidence type="ECO:0000256" key="3">
    <source>
        <dbReference type="ARBA" id="ARBA00022833"/>
    </source>
</evidence>
<dbReference type="GO" id="GO:0005925">
    <property type="term" value="C:focal adhesion"/>
    <property type="evidence" value="ECO:0007669"/>
    <property type="project" value="TreeGrafter"/>
</dbReference>
<sequence length="210" mass="23640">MLDALLSNYSTTGVCATCDSNITQQSSGCRAMGQTFHVNCFKCKKCNKKLAGFSKFYRDGNDPLCEACYQDTLAKCRRCRKPILGRMLRADGGTFHDKCCVCANCQKSLEGQPYTKDPDGFLHCMPCFHERFAPHCVVCKQQIIPEEGTNERVWIQALDQNYHKDCFKCEGCGMKLSSKIKGAGCCPFNLFLYCQRCHLQQSHWGSDSCT</sequence>
<dbReference type="Proteomes" id="UP000252519">
    <property type="component" value="Unassembled WGS sequence"/>
</dbReference>
<dbReference type="EMBL" id="JOJR01000124">
    <property type="protein sequence ID" value="RCN44631.1"/>
    <property type="molecule type" value="Genomic_DNA"/>
</dbReference>
<evidence type="ECO:0000256" key="1">
    <source>
        <dbReference type="ARBA" id="ARBA00022723"/>
    </source>
</evidence>
<dbReference type="GO" id="GO:0046872">
    <property type="term" value="F:metal ion binding"/>
    <property type="evidence" value="ECO:0007669"/>
    <property type="project" value="UniProtKB-KW"/>
</dbReference>